<dbReference type="Proteomes" id="UP000315400">
    <property type="component" value="Unassembled WGS sequence"/>
</dbReference>
<protein>
    <recommendedName>
        <fullName evidence="3">tRNA threonylcarbamoyladenosine biosynthesis protein TsaE</fullName>
    </recommendedName>
    <alternativeName>
        <fullName evidence="10">t(6)A37 threonylcarbamoyladenosine biosynthesis protein TsaE</fullName>
    </alternativeName>
</protein>
<dbReference type="STRING" id="1260251.SPISAL_02700"/>
<evidence type="ECO:0000256" key="9">
    <source>
        <dbReference type="ARBA" id="ARBA00022842"/>
    </source>
</evidence>
<dbReference type="PANTHER" id="PTHR33540:SF2">
    <property type="entry name" value="TRNA THREONYLCARBAMOYLADENOSINE BIOSYNTHESIS PROTEIN TSAE"/>
    <property type="match status" value="1"/>
</dbReference>
<evidence type="ECO:0000256" key="10">
    <source>
        <dbReference type="ARBA" id="ARBA00032441"/>
    </source>
</evidence>
<gene>
    <name evidence="11" type="primary">tsaE</name>
    <name evidence="11" type="ORF">FKY71_00690</name>
</gene>
<dbReference type="PANTHER" id="PTHR33540">
    <property type="entry name" value="TRNA THREONYLCARBAMOYLADENOSINE BIOSYNTHESIS PROTEIN TSAE"/>
    <property type="match status" value="1"/>
</dbReference>
<evidence type="ECO:0000256" key="6">
    <source>
        <dbReference type="ARBA" id="ARBA00022723"/>
    </source>
</evidence>
<sequence>MPDESATLALGAALWPQLPVTGCVYLSGDLGAGKTTLVRGLLRAAGHDGAVRSPTYTLIEPYELVGRQVFHLDLYRLGDPEELEFIGLRELLGQGLLLVEWPAQGRGVLPAPDWTIDLAADGQGRQATLAIQ</sequence>
<keyword evidence="11" id="KW-0808">Transferase</keyword>
<dbReference type="EMBL" id="VIFK01000002">
    <property type="protein sequence ID" value="TQF00931.1"/>
    <property type="molecule type" value="Genomic_DNA"/>
</dbReference>
<evidence type="ECO:0000256" key="8">
    <source>
        <dbReference type="ARBA" id="ARBA00022840"/>
    </source>
</evidence>
<evidence type="ECO:0000313" key="11">
    <source>
        <dbReference type="EMBL" id="TQF00931.1"/>
    </source>
</evidence>
<evidence type="ECO:0000256" key="3">
    <source>
        <dbReference type="ARBA" id="ARBA00019010"/>
    </source>
</evidence>
<evidence type="ECO:0000313" key="12">
    <source>
        <dbReference type="Proteomes" id="UP000315400"/>
    </source>
</evidence>
<dbReference type="GO" id="GO:0005524">
    <property type="term" value="F:ATP binding"/>
    <property type="evidence" value="ECO:0007669"/>
    <property type="project" value="UniProtKB-KW"/>
</dbReference>
<dbReference type="Pfam" id="PF02367">
    <property type="entry name" value="TsaE"/>
    <property type="match status" value="1"/>
</dbReference>
<dbReference type="GO" id="GO:0016740">
    <property type="term" value="F:transferase activity"/>
    <property type="evidence" value="ECO:0007669"/>
    <property type="project" value="UniProtKB-KW"/>
</dbReference>
<dbReference type="AlphaFoldDB" id="A0A540VVZ1"/>
<keyword evidence="5" id="KW-0819">tRNA processing</keyword>
<accession>A0A540VVZ1</accession>
<dbReference type="Gene3D" id="3.40.50.300">
    <property type="entry name" value="P-loop containing nucleotide triphosphate hydrolases"/>
    <property type="match status" value="1"/>
</dbReference>
<reference evidence="11 12" key="1">
    <citation type="submission" date="2019-06" db="EMBL/GenBank/DDBJ databases">
        <title>Metagenome assembled Genome of Spiribacter salinus SL48-SHIP from the microbial mat of Salt Lake 48 (Novosibirsk region, Russia).</title>
        <authorList>
            <person name="Shipova A."/>
            <person name="Rozanov A.S."/>
            <person name="Bryanskaya A.V."/>
            <person name="Peltek S.E."/>
        </authorList>
    </citation>
    <scope>NUCLEOTIDE SEQUENCE [LARGE SCALE GENOMIC DNA]</scope>
    <source>
        <strain evidence="11">SL48-SHIP-2</strain>
    </source>
</reference>
<dbReference type="GO" id="GO:0005737">
    <property type="term" value="C:cytoplasm"/>
    <property type="evidence" value="ECO:0007669"/>
    <property type="project" value="UniProtKB-SubCell"/>
</dbReference>
<keyword evidence="4" id="KW-0963">Cytoplasm</keyword>
<dbReference type="GO" id="GO:0002949">
    <property type="term" value="P:tRNA threonylcarbamoyladenosine modification"/>
    <property type="evidence" value="ECO:0007669"/>
    <property type="project" value="InterPro"/>
</dbReference>
<dbReference type="NCBIfam" id="TIGR00150">
    <property type="entry name" value="T6A_YjeE"/>
    <property type="match status" value="1"/>
</dbReference>
<dbReference type="InterPro" id="IPR027417">
    <property type="entry name" value="P-loop_NTPase"/>
</dbReference>
<comment type="similarity">
    <text evidence="2">Belongs to the TsaE family.</text>
</comment>
<evidence type="ECO:0000256" key="2">
    <source>
        <dbReference type="ARBA" id="ARBA00007599"/>
    </source>
</evidence>
<keyword evidence="8" id="KW-0067">ATP-binding</keyword>
<keyword evidence="7" id="KW-0547">Nucleotide-binding</keyword>
<name>A0A540VVZ1_9GAMM</name>
<evidence type="ECO:0000256" key="7">
    <source>
        <dbReference type="ARBA" id="ARBA00022741"/>
    </source>
</evidence>
<comment type="subcellular location">
    <subcellularLocation>
        <location evidence="1">Cytoplasm</location>
    </subcellularLocation>
</comment>
<dbReference type="InterPro" id="IPR003442">
    <property type="entry name" value="T6A_TsaE"/>
</dbReference>
<proteinExistence type="inferred from homology"/>
<dbReference type="GO" id="GO:0046872">
    <property type="term" value="F:metal ion binding"/>
    <property type="evidence" value="ECO:0007669"/>
    <property type="project" value="UniProtKB-KW"/>
</dbReference>
<organism evidence="11 12">
    <name type="scientific">Spiribacter salinus</name>
    <dbReference type="NCBI Taxonomy" id="1335746"/>
    <lineage>
        <taxon>Bacteria</taxon>
        <taxon>Pseudomonadati</taxon>
        <taxon>Pseudomonadota</taxon>
        <taxon>Gammaproteobacteria</taxon>
        <taxon>Chromatiales</taxon>
        <taxon>Ectothiorhodospiraceae</taxon>
        <taxon>Spiribacter</taxon>
    </lineage>
</organism>
<dbReference type="SUPFAM" id="SSF52540">
    <property type="entry name" value="P-loop containing nucleoside triphosphate hydrolases"/>
    <property type="match status" value="1"/>
</dbReference>
<comment type="caution">
    <text evidence="11">The sequence shown here is derived from an EMBL/GenBank/DDBJ whole genome shotgun (WGS) entry which is preliminary data.</text>
</comment>
<evidence type="ECO:0000256" key="1">
    <source>
        <dbReference type="ARBA" id="ARBA00004496"/>
    </source>
</evidence>
<evidence type="ECO:0000256" key="5">
    <source>
        <dbReference type="ARBA" id="ARBA00022694"/>
    </source>
</evidence>
<evidence type="ECO:0000256" key="4">
    <source>
        <dbReference type="ARBA" id="ARBA00022490"/>
    </source>
</evidence>
<keyword evidence="6" id="KW-0479">Metal-binding</keyword>
<keyword evidence="9" id="KW-0460">Magnesium</keyword>